<evidence type="ECO:0008006" key="4">
    <source>
        <dbReference type="Google" id="ProtNLM"/>
    </source>
</evidence>
<dbReference type="InterPro" id="IPR012902">
    <property type="entry name" value="N_methyl_site"/>
</dbReference>
<reference evidence="2 3" key="2">
    <citation type="submission" date="2018-03" db="EMBL/GenBank/DDBJ databases">
        <title>The ancient ancestry and fast evolution of plastids.</title>
        <authorList>
            <person name="Moore K.R."/>
            <person name="Magnabosco C."/>
            <person name="Momper L."/>
            <person name="Gold D.A."/>
            <person name="Bosak T."/>
            <person name="Fournier G.P."/>
        </authorList>
    </citation>
    <scope>NUCLEOTIDE SEQUENCE [LARGE SCALE GENOMIC DNA]</scope>
    <source>
        <strain evidence="2 3">CCAP 1448/3</strain>
    </source>
</reference>
<dbReference type="Proteomes" id="UP000238762">
    <property type="component" value="Unassembled WGS sequence"/>
</dbReference>
<keyword evidence="1" id="KW-0472">Membrane</keyword>
<dbReference type="EMBL" id="PVWJ01000002">
    <property type="protein sequence ID" value="PSB05166.1"/>
    <property type="molecule type" value="Genomic_DNA"/>
</dbReference>
<feature type="transmembrane region" description="Helical" evidence="1">
    <location>
        <begin position="21"/>
        <end position="43"/>
    </location>
</feature>
<protein>
    <recommendedName>
        <fullName evidence="4">Prepilin-type cleavage/methylation domain-containing protein</fullName>
    </recommendedName>
</protein>
<dbReference type="NCBIfam" id="TIGR02532">
    <property type="entry name" value="IV_pilin_GFxxxE"/>
    <property type="match status" value="1"/>
</dbReference>
<reference evidence="2 3" key="1">
    <citation type="submission" date="2018-02" db="EMBL/GenBank/DDBJ databases">
        <authorList>
            <person name="Cohen D.B."/>
            <person name="Kent A.D."/>
        </authorList>
    </citation>
    <scope>NUCLEOTIDE SEQUENCE [LARGE SCALE GENOMIC DNA]</scope>
    <source>
        <strain evidence="2 3">CCAP 1448/3</strain>
    </source>
</reference>
<keyword evidence="3" id="KW-1185">Reference proteome</keyword>
<accession>A0A2T1CA77</accession>
<dbReference type="RefSeq" id="WP_106286711.1">
    <property type="nucleotide sequence ID" value="NZ_CAWNTC010000104.1"/>
</dbReference>
<keyword evidence="1" id="KW-1133">Transmembrane helix</keyword>
<name>A0A2T1CA77_9CYAN</name>
<evidence type="ECO:0000313" key="2">
    <source>
        <dbReference type="EMBL" id="PSB05166.1"/>
    </source>
</evidence>
<dbReference type="AlphaFoldDB" id="A0A2T1CA77"/>
<proteinExistence type="predicted"/>
<gene>
    <name evidence="2" type="ORF">C7B64_00530</name>
</gene>
<dbReference type="Pfam" id="PF07963">
    <property type="entry name" value="N_methyl"/>
    <property type="match status" value="1"/>
</dbReference>
<sequence>MQSKFILWKLFIQNSSKGLTLIELIVSLIIGGILLSLTLSLLVSNRKLYVEDLARTEVNQNLRATLDIIGTDLKQAGERISEENFPVIEVNNSSDLTIRLNLSLPILRTCQNVSAGTTTANNIPVTCSNTNDDVQQWQTYRCSLDGETGCQGNTQERVRAFIHDGNGNGEYFTYASEDTTNLSINRLNDGTPWQRNYSANSTVYILEEHRYQLVDHKMKLIIDGSKTLNIVNSIDSFDVKVSLPTISVETGTFPYTHTDGNTYRWWRLQSVKVNIKAINPSPGAAKVSQDKLNIAGQFFPRNSLSR</sequence>
<organism evidence="2 3">
    <name type="scientific">Merismopedia glauca CCAP 1448/3</name>
    <dbReference type="NCBI Taxonomy" id="1296344"/>
    <lineage>
        <taxon>Bacteria</taxon>
        <taxon>Bacillati</taxon>
        <taxon>Cyanobacteriota</taxon>
        <taxon>Cyanophyceae</taxon>
        <taxon>Synechococcales</taxon>
        <taxon>Merismopediaceae</taxon>
        <taxon>Merismopedia</taxon>
    </lineage>
</organism>
<evidence type="ECO:0000313" key="3">
    <source>
        <dbReference type="Proteomes" id="UP000238762"/>
    </source>
</evidence>
<dbReference type="PROSITE" id="PS00409">
    <property type="entry name" value="PROKAR_NTER_METHYL"/>
    <property type="match status" value="1"/>
</dbReference>
<dbReference type="OrthoDB" id="423075at2"/>
<keyword evidence="1" id="KW-0812">Transmembrane</keyword>
<evidence type="ECO:0000256" key="1">
    <source>
        <dbReference type="SAM" id="Phobius"/>
    </source>
</evidence>
<comment type="caution">
    <text evidence="2">The sequence shown here is derived from an EMBL/GenBank/DDBJ whole genome shotgun (WGS) entry which is preliminary data.</text>
</comment>